<dbReference type="Gene3D" id="1.10.287.1080">
    <property type="entry name" value="MazG-like"/>
    <property type="match status" value="1"/>
</dbReference>
<accession>A0ABD5UNN5</accession>
<dbReference type="EMBL" id="JBHSXI010000029">
    <property type="protein sequence ID" value="MFC6890941.1"/>
    <property type="molecule type" value="Genomic_DNA"/>
</dbReference>
<evidence type="ECO:0000259" key="1">
    <source>
        <dbReference type="Pfam" id="PF03819"/>
    </source>
</evidence>
<comment type="caution">
    <text evidence="2">The sequence shown here is derived from an EMBL/GenBank/DDBJ whole genome shotgun (WGS) entry which is preliminary data.</text>
</comment>
<dbReference type="SUPFAM" id="SSF101386">
    <property type="entry name" value="all-alpha NTP pyrophosphatases"/>
    <property type="match status" value="1"/>
</dbReference>
<protein>
    <submittedName>
        <fullName evidence="2">MazG nucleotide pyrophosphohydrolase domain-containing protein</fullName>
    </submittedName>
</protein>
<sequence>MDEIDMDEQQRVATFVDEHGLETPPEYRLLDLVSEVGEVAKDAAESTEYGAHPGRIDVDDDEIGDVLFALLAIADSLDVDAGDALDRSLAKYERRMADADTPGSGE</sequence>
<reference evidence="2 3" key="1">
    <citation type="journal article" date="2019" name="Int. J. Syst. Evol. Microbiol.">
        <title>The Global Catalogue of Microorganisms (GCM) 10K type strain sequencing project: providing services to taxonomists for standard genome sequencing and annotation.</title>
        <authorList>
            <consortium name="The Broad Institute Genomics Platform"/>
            <consortium name="The Broad Institute Genome Sequencing Center for Infectious Disease"/>
            <person name="Wu L."/>
            <person name="Ma J."/>
        </authorList>
    </citation>
    <scope>NUCLEOTIDE SEQUENCE [LARGE SCALE GENOMIC DNA]</scope>
    <source>
        <strain evidence="2 3">Y73</strain>
    </source>
</reference>
<dbReference type="AlphaFoldDB" id="A0ABD5UNN5"/>
<dbReference type="CDD" id="cd11523">
    <property type="entry name" value="NTP-PPase"/>
    <property type="match status" value="1"/>
</dbReference>
<dbReference type="Pfam" id="PF03819">
    <property type="entry name" value="MazG"/>
    <property type="match status" value="1"/>
</dbReference>
<dbReference type="RefSeq" id="WP_379771364.1">
    <property type="nucleotide sequence ID" value="NZ_JBHSXI010000029.1"/>
</dbReference>
<dbReference type="InterPro" id="IPR004518">
    <property type="entry name" value="MazG-like_dom"/>
</dbReference>
<feature type="domain" description="NTP pyrophosphohydrolase MazG-like" evidence="1">
    <location>
        <begin position="30"/>
        <end position="96"/>
    </location>
</feature>
<organism evidence="2 3">
    <name type="scientific">Halorubrum trueperi</name>
    <dbReference type="NCBI Taxonomy" id="2004704"/>
    <lineage>
        <taxon>Archaea</taxon>
        <taxon>Methanobacteriati</taxon>
        <taxon>Methanobacteriota</taxon>
        <taxon>Stenosarchaea group</taxon>
        <taxon>Halobacteria</taxon>
        <taxon>Halobacteriales</taxon>
        <taxon>Haloferacaceae</taxon>
        <taxon>Halorubrum</taxon>
    </lineage>
</organism>
<name>A0ABD5UNN5_9EURY</name>
<keyword evidence="3" id="KW-1185">Reference proteome</keyword>
<evidence type="ECO:0000313" key="3">
    <source>
        <dbReference type="Proteomes" id="UP001596333"/>
    </source>
</evidence>
<gene>
    <name evidence="2" type="ORF">ACFQEY_18300</name>
</gene>
<evidence type="ECO:0000313" key="2">
    <source>
        <dbReference type="EMBL" id="MFC6890941.1"/>
    </source>
</evidence>
<proteinExistence type="predicted"/>
<dbReference type="Proteomes" id="UP001596333">
    <property type="component" value="Unassembled WGS sequence"/>
</dbReference>